<comment type="caution">
    <text evidence="2">The sequence shown here is derived from an EMBL/GenBank/DDBJ whole genome shotgun (WGS) entry which is preliminary data.</text>
</comment>
<keyword evidence="3" id="KW-1185">Reference proteome</keyword>
<dbReference type="EMBL" id="BMAW01104111">
    <property type="protein sequence ID" value="GFT12401.1"/>
    <property type="molecule type" value="Genomic_DNA"/>
</dbReference>
<accession>A0A8X6TGH7</accession>
<feature type="region of interest" description="Disordered" evidence="1">
    <location>
        <begin position="210"/>
        <end position="239"/>
    </location>
</feature>
<evidence type="ECO:0000256" key="1">
    <source>
        <dbReference type="SAM" id="MobiDB-lite"/>
    </source>
</evidence>
<protein>
    <submittedName>
        <fullName evidence="2">Uncharacterized protein</fullName>
    </submittedName>
</protein>
<gene>
    <name evidence="2" type="ORF">NPIL_469661</name>
</gene>
<reference evidence="2" key="1">
    <citation type="submission" date="2020-08" db="EMBL/GenBank/DDBJ databases">
        <title>Multicomponent nature underlies the extraordinary mechanical properties of spider dragline silk.</title>
        <authorList>
            <person name="Kono N."/>
            <person name="Nakamura H."/>
            <person name="Mori M."/>
            <person name="Yoshida Y."/>
            <person name="Ohtoshi R."/>
            <person name="Malay A.D."/>
            <person name="Moran D.A.P."/>
            <person name="Tomita M."/>
            <person name="Numata K."/>
            <person name="Arakawa K."/>
        </authorList>
    </citation>
    <scope>NUCLEOTIDE SEQUENCE</scope>
</reference>
<name>A0A8X6TGH7_NEPPI</name>
<dbReference type="AlphaFoldDB" id="A0A8X6TGH7"/>
<sequence>MGGIPTSPTDGATADIPRCYTVGVERNALRFANRRLQLTFSSRERDACGVCFSLESISIIISVPDLVFQSSLLIIARKEEGVALCGNKLTSPPLIFLSGTCHKNNRATVSSYLDDARAKKHSLPFFFSLSPSLPILFFAPLNDLTPSLCFPPFEGAVSGHALPLLGGGDRPITARHAIQFITAHKRMFIWPVKTERERGGWGAFPWRRKTREQDGSIDRALSSKVKESPLSPPILTSSL</sequence>
<proteinExistence type="predicted"/>
<organism evidence="2 3">
    <name type="scientific">Nephila pilipes</name>
    <name type="common">Giant wood spider</name>
    <name type="synonym">Nephila maculata</name>
    <dbReference type="NCBI Taxonomy" id="299642"/>
    <lineage>
        <taxon>Eukaryota</taxon>
        <taxon>Metazoa</taxon>
        <taxon>Ecdysozoa</taxon>
        <taxon>Arthropoda</taxon>
        <taxon>Chelicerata</taxon>
        <taxon>Arachnida</taxon>
        <taxon>Araneae</taxon>
        <taxon>Araneomorphae</taxon>
        <taxon>Entelegynae</taxon>
        <taxon>Araneoidea</taxon>
        <taxon>Nephilidae</taxon>
        <taxon>Nephila</taxon>
    </lineage>
</organism>
<dbReference type="Proteomes" id="UP000887013">
    <property type="component" value="Unassembled WGS sequence"/>
</dbReference>
<evidence type="ECO:0000313" key="2">
    <source>
        <dbReference type="EMBL" id="GFT12401.1"/>
    </source>
</evidence>
<evidence type="ECO:0000313" key="3">
    <source>
        <dbReference type="Proteomes" id="UP000887013"/>
    </source>
</evidence>